<evidence type="ECO:0000256" key="4">
    <source>
        <dbReference type="ARBA" id="ARBA00023065"/>
    </source>
</evidence>
<comment type="caution">
    <text evidence="5">The sequence shown here is derived from an EMBL/GenBank/DDBJ whole genome shotgun (WGS) entry which is preliminary data.</text>
</comment>
<dbReference type="Proteomes" id="UP000553632">
    <property type="component" value="Unassembled WGS sequence"/>
</dbReference>
<evidence type="ECO:0000256" key="2">
    <source>
        <dbReference type="ARBA" id="ARBA00022448"/>
    </source>
</evidence>
<dbReference type="Pfam" id="PF01990">
    <property type="entry name" value="ATP-synt_F"/>
    <property type="match status" value="1"/>
</dbReference>
<dbReference type="SUPFAM" id="SSF159468">
    <property type="entry name" value="AtpF-like"/>
    <property type="match status" value="1"/>
</dbReference>
<evidence type="ECO:0000256" key="3">
    <source>
        <dbReference type="ARBA" id="ARBA00022781"/>
    </source>
</evidence>
<keyword evidence="4" id="KW-0406">Ion transport</keyword>
<sequence>MVANRISKKSDLHVAIIGDEETVSGFCLAGAGMRDGNGVTNFLVVDAKSRREDIEEAFKTFVERPDVAIVIINQPIAEKIRHVVRKYTSSGSAIPTVLEVPSKEAPYNPAQDSIMQRVQMFFGKAYLSRPEDPTESTLHSSSRVFAVDAGGVELEHWVMLAESGRANLRVTLTLSTGDRGAVADELSDRIIGSKHIGVAFMDLDEFNVISEVFRPAEVELRNEAGVVATLEVHSAAFTRNADLLTSEERQGSSIGSLLPLEDPQAASIISGFEERRASALGSALDFLGALEVGEVGNGEESFAPPHGEGFDMLDELLDAEQDSESSSQLSVSEDTENLGCAQDFGAAEPWIEFGDSPEVEVTHRDHGKDTQMAVEVEDSPTAKQEVVKEVPVDDGDDEKKSFAVRTARLKDLVVTRRQTTAAVQVNLSSPCSQPAEPRIPQFAQLLPLRRELLRQREALEPVGGRRSCKFNNIIPDTLDLALEVTRLRDARLADDFGVADDEQQRAVEELLRTFSPEEVHPATVPRLAVRRETRMGRGCKILERLQQSEKGSLKEVGYRGSTYASTSRSRQKAKTMRDRALELTKCYFNTHYYSPRLPLVMMDFASKYPTVAPLSPISTASGSLGGDLYTPSVDQLPSNPLGLSILENESSVRFFIDEAALVREVLEMLPEKRRLMVAIHPQQGSAPPTLNFISSRLPPAVESLFVLAPSPATGFDDALRVAVAVLVLPEVADVAKVCSPGVLGPLVTVTSFDSPLSPYDFDDLSAAQPKESPQRHDPHEAPMDDLLSIDDIYTTPTGSTGVCAVLTLNDVKNLLPPTEAECRARVLLVKRCHRLGNRCSTRIKAYFDALLGKKDAVEHVLMLPLKSRCPSKCGRPVPPKTGFVVFREAADAMLARSIGSDQMVNNNAVIRVETYDGF</sequence>
<gene>
    <name evidence="5" type="primary">ATP6V1F_2</name>
    <name evidence="6" type="ORF">FOZ62_022748</name>
    <name evidence="5" type="ORF">FOZ63_028119</name>
</gene>
<evidence type="ECO:0000313" key="6">
    <source>
        <dbReference type="EMBL" id="KAF4741251.1"/>
    </source>
</evidence>
<proteinExistence type="inferred from homology"/>
<keyword evidence="7" id="KW-1185">Reference proteome</keyword>
<comment type="similarity">
    <text evidence="1">Belongs to the V-ATPase F subunit family.</text>
</comment>
<evidence type="ECO:0000313" key="5">
    <source>
        <dbReference type="EMBL" id="KAF4727662.1"/>
    </source>
</evidence>
<dbReference type="GO" id="GO:0046961">
    <property type="term" value="F:proton-transporting ATPase activity, rotational mechanism"/>
    <property type="evidence" value="ECO:0007669"/>
    <property type="project" value="InterPro"/>
</dbReference>
<accession>A0A7J6S539</accession>
<dbReference type="NCBIfam" id="TIGR01101">
    <property type="entry name" value="V_ATP_synt_F"/>
    <property type="match status" value="1"/>
</dbReference>
<reference evidence="7 8" key="1">
    <citation type="submission" date="2020-04" db="EMBL/GenBank/DDBJ databases">
        <title>Perkinsus olseni comparative genomics.</title>
        <authorList>
            <person name="Bogema D.R."/>
        </authorList>
    </citation>
    <scope>NUCLEOTIDE SEQUENCE [LARGE SCALE GENOMIC DNA]</scope>
    <source>
        <strain evidence="6">ATCC PRA-205</strain>
        <strain evidence="5 7">ATCC PRA-207</strain>
    </source>
</reference>
<keyword evidence="2" id="KW-0813">Transport</keyword>
<evidence type="ECO:0000256" key="1">
    <source>
        <dbReference type="ARBA" id="ARBA00010148"/>
    </source>
</evidence>
<dbReference type="GO" id="GO:0033180">
    <property type="term" value="C:proton-transporting V-type ATPase, V1 domain"/>
    <property type="evidence" value="ECO:0007669"/>
    <property type="project" value="InterPro"/>
</dbReference>
<dbReference type="AlphaFoldDB" id="A0A7J6S539"/>
<evidence type="ECO:0000313" key="8">
    <source>
        <dbReference type="Proteomes" id="UP000574390"/>
    </source>
</evidence>
<dbReference type="PANTHER" id="PTHR13861">
    <property type="entry name" value="VACUOLAR ATP SYNTHASE SUBUNIT F"/>
    <property type="match status" value="1"/>
</dbReference>
<dbReference type="PANTHER" id="PTHR13861:SF2">
    <property type="entry name" value="V-TYPE PROTON ATPASE SUBUNIT F"/>
    <property type="match status" value="1"/>
</dbReference>
<evidence type="ECO:0000313" key="7">
    <source>
        <dbReference type="Proteomes" id="UP000553632"/>
    </source>
</evidence>
<organism evidence="5 7">
    <name type="scientific">Perkinsus olseni</name>
    <name type="common">Perkinsus atlanticus</name>
    <dbReference type="NCBI Taxonomy" id="32597"/>
    <lineage>
        <taxon>Eukaryota</taxon>
        <taxon>Sar</taxon>
        <taxon>Alveolata</taxon>
        <taxon>Perkinsozoa</taxon>
        <taxon>Perkinsea</taxon>
        <taxon>Perkinsida</taxon>
        <taxon>Perkinsidae</taxon>
        <taxon>Perkinsus</taxon>
    </lineage>
</organism>
<dbReference type="InterPro" id="IPR008218">
    <property type="entry name" value="ATPase_V1-cplx_f_g_su"/>
</dbReference>
<dbReference type="InterPro" id="IPR036906">
    <property type="entry name" value="ATPase_V1_fsu_sf"/>
</dbReference>
<name>A0A7J6S539_PEROL</name>
<dbReference type="EMBL" id="JABANO010020930">
    <property type="protein sequence ID" value="KAF4727662.1"/>
    <property type="molecule type" value="Genomic_DNA"/>
</dbReference>
<dbReference type="Gene3D" id="3.40.50.10580">
    <property type="entry name" value="ATPase, V1 complex, subunit F"/>
    <property type="match status" value="1"/>
</dbReference>
<protein>
    <submittedName>
        <fullName evidence="5">V-type proton ATPase subunit F</fullName>
    </submittedName>
</protein>
<keyword evidence="3" id="KW-0375">Hydrogen ion transport</keyword>
<dbReference type="InterPro" id="IPR005772">
    <property type="entry name" value="ATPase_V1-cplx_fsu_euk"/>
</dbReference>
<dbReference type="EMBL" id="JABANM010009227">
    <property type="protein sequence ID" value="KAF4741251.1"/>
    <property type="molecule type" value="Genomic_DNA"/>
</dbReference>
<dbReference type="Proteomes" id="UP000574390">
    <property type="component" value="Unassembled WGS sequence"/>
</dbReference>